<dbReference type="SUPFAM" id="SSF56281">
    <property type="entry name" value="Metallo-hydrolase/oxidoreductase"/>
    <property type="match status" value="1"/>
</dbReference>
<dbReference type="PANTHER" id="PTHR23131">
    <property type="entry name" value="ENDORIBONUCLEASE LACTB2"/>
    <property type="match status" value="1"/>
</dbReference>
<dbReference type="CDD" id="cd16282">
    <property type="entry name" value="metallo-hydrolase-like_MBL-fold"/>
    <property type="match status" value="1"/>
</dbReference>
<protein>
    <submittedName>
        <fullName evidence="3">MBL fold metallo-hydrolase</fullName>
    </submittedName>
</protein>
<dbReference type="GO" id="GO:0016787">
    <property type="term" value="F:hydrolase activity"/>
    <property type="evidence" value="ECO:0007669"/>
    <property type="project" value="UniProtKB-KW"/>
</dbReference>
<dbReference type="Proteomes" id="UP000309561">
    <property type="component" value="Unassembled WGS sequence"/>
</dbReference>
<dbReference type="PANTHER" id="PTHR23131:SF0">
    <property type="entry name" value="ENDORIBONUCLEASE LACTB2"/>
    <property type="match status" value="1"/>
</dbReference>
<dbReference type="OrthoDB" id="5290005at2"/>
<dbReference type="InterPro" id="IPR036866">
    <property type="entry name" value="RibonucZ/Hydroxyglut_hydro"/>
</dbReference>
<sequence length="324" mass="36530">MKKATIIASIAMLFSISLNAFTLGNLGEFKFEKMNQNVYVMHGPETEPSKENEGFMNNPAVIESANGLIVIDPGGNYNVGKKILAEIEKLSSKPIIAIFNTHKHGDHWFANKNIKEKYPEVPIYALTYMIEQVKDNAAETWYGILDRLTGNLEGTKPFTFPSDGIENKQTVVVDGETFVMRHYSKGHTDTDILIEHTNSNTLFIGDNLITNRFGAFDESSSIIENIKVLEKIKNQEDGFKQYALYVPGHGQSSSEISETVDPFLKYLKIVLEGAQKAYDEGMASYEIKPEVDENLKDYHSWDAYEGQMGKHLIKAYSEVEMLDF</sequence>
<keyword evidence="4" id="KW-1185">Reference proteome</keyword>
<dbReference type="Pfam" id="PF00753">
    <property type="entry name" value="Lactamase_B"/>
    <property type="match status" value="1"/>
</dbReference>
<keyword evidence="3" id="KW-0378">Hydrolase</keyword>
<dbReference type="EMBL" id="SZPX01000001">
    <property type="protein sequence ID" value="TKI70837.1"/>
    <property type="molecule type" value="Genomic_DNA"/>
</dbReference>
<name>A0A4U2Z949_9BACT</name>
<dbReference type="InterPro" id="IPR050662">
    <property type="entry name" value="Sec-metab_biosynth-thioest"/>
</dbReference>
<feature type="domain" description="Metallo-beta-lactamase" evidence="2">
    <location>
        <begin position="56"/>
        <end position="249"/>
    </location>
</feature>
<feature type="signal peptide" evidence="1">
    <location>
        <begin position="1"/>
        <end position="20"/>
    </location>
</feature>
<dbReference type="RefSeq" id="WP_137011076.1">
    <property type="nucleotide sequence ID" value="NZ_SZPX01000001.1"/>
</dbReference>
<evidence type="ECO:0000313" key="4">
    <source>
        <dbReference type="Proteomes" id="UP000309561"/>
    </source>
</evidence>
<evidence type="ECO:0000313" key="3">
    <source>
        <dbReference type="EMBL" id="TKI70837.1"/>
    </source>
</evidence>
<evidence type="ECO:0000256" key="1">
    <source>
        <dbReference type="SAM" id="SignalP"/>
    </source>
</evidence>
<dbReference type="SMART" id="SM00849">
    <property type="entry name" value="Lactamase_B"/>
    <property type="match status" value="1"/>
</dbReference>
<feature type="chain" id="PRO_5020850633" evidence="1">
    <location>
        <begin position="21"/>
        <end position="324"/>
    </location>
</feature>
<dbReference type="InterPro" id="IPR001279">
    <property type="entry name" value="Metallo-B-lactamas"/>
</dbReference>
<keyword evidence="1" id="KW-0732">Signal</keyword>
<gene>
    <name evidence="3" type="ORF">FCU45_00145</name>
</gene>
<dbReference type="AlphaFoldDB" id="A0A4U2Z949"/>
<dbReference type="Gene3D" id="3.60.15.10">
    <property type="entry name" value="Ribonuclease Z/Hydroxyacylglutathione hydrolase-like"/>
    <property type="match status" value="1"/>
</dbReference>
<comment type="caution">
    <text evidence="3">The sequence shown here is derived from an EMBL/GenBank/DDBJ whole genome shotgun (WGS) entry which is preliminary data.</text>
</comment>
<reference evidence="3 4" key="1">
    <citation type="submission" date="2019-04" db="EMBL/GenBank/DDBJ databases">
        <title>Sulfurimonas crateris sp. nov. a facultative anaerobic sulfur-oxidizing chemolithautotrophic bacterium isolated from a terrestrial mud vulcano.</title>
        <authorList>
            <person name="Ratnikova N.M."/>
            <person name="Slobodkin A.I."/>
            <person name="Merkel A.Y."/>
            <person name="Novikov A."/>
            <person name="Bonch-Osmolovskaya E.A."/>
            <person name="Slobodkina G.B."/>
        </authorList>
    </citation>
    <scope>NUCLEOTIDE SEQUENCE [LARGE SCALE GENOMIC DNA]</scope>
    <source>
        <strain evidence="3 4">SN118</strain>
    </source>
</reference>
<proteinExistence type="predicted"/>
<accession>A0A4U2Z949</accession>
<organism evidence="3 4">
    <name type="scientific">Sulfurimonas crateris</name>
    <dbReference type="NCBI Taxonomy" id="2574727"/>
    <lineage>
        <taxon>Bacteria</taxon>
        <taxon>Pseudomonadati</taxon>
        <taxon>Campylobacterota</taxon>
        <taxon>Epsilonproteobacteria</taxon>
        <taxon>Campylobacterales</taxon>
        <taxon>Sulfurimonadaceae</taxon>
        <taxon>Sulfurimonas</taxon>
    </lineage>
</organism>
<evidence type="ECO:0000259" key="2">
    <source>
        <dbReference type="SMART" id="SM00849"/>
    </source>
</evidence>